<protein>
    <submittedName>
        <fullName evidence="1">Uncharacterized protein</fullName>
    </submittedName>
</protein>
<dbReference type="AlphaFoldDB" id="A0A1B8B9V2"/>
<name>A0A1B8B9V2_FUSPO</name>
<keyword evidence="2" id="KW-1185">Reference proteome</keyword>
<evidence type="ECO:0000313" key="1">
    <source>
        <dbReference type="EMBL" id="OBS29499.1"/>
    </source>
</evidence>
<reference evidence="1 2" key="1">
    <citation type="submission" date="2016-06" db="EMBL/GenBank/DDBJ databases">
        <title>Living apart together: crosstalk between the core and supernumerary genomes in a fungal plant pathogen.</title>
        <authorList>
            <person name="Vanheule A."/>
            <person name="Audenaert K."/>
            <person name="Warris S."/>
            <person name="Van De Geest H."/>
            <person name="Schijlen E."/>
            <person name="Hofte M."/>
            <person name="De Saeger S."/>
            <person name="Haesaert G."/>
            <person name="Waalwijk C."/>
            <person name="Van Der Lee T."/>
        </authorList>
    </citation>
    <scope>NUCLEOTIDE SEQUENCE [LARGE SCALE GENOMIC DNA]</scope>
    <source>
        <strain evidence="1 2">2516</strain>
    </source>
</reference>
<dbReference type="EMBL" id="LYXU01000001">
    <property type="protein sequence ID" value="OBS29499.1"/>
    <property type="molecule type" value="Genomic_DNA"/>
</dbReference>
<evidence type="ECO:0000313" key="2">
    <source>
        <dbReference type="Proteomes" id="UP000091967"/>
    </source>
</evidence>
<proteinExistence type="predicted"/>
<organism evidence="1 2">
    <name type="scientific">Fusarium poae</name>
    <dbReference type="NCBI Taxonomy" id="36050"/>
    <lineage>
        <taxon>Eukaryota</taxon>
        <taxon>Fungi</taxon>
        <taxon>Dikarya</taxon>
        <taxon>Ascomycota</taxon>
        <taxon>Pezizomycotina</taxon>
        <taxon>Sordariomycetes</taxon>
        <taxon>Hypocreomycetidae</taxon>
        <taxon>Hypocreales</taxon>
        <taxon>Nectriaceae</taxon>
        <taxon>Fusarium</taxon>
    </lineage>
</organism>
<sequence length="258" mass="29707">MAELFDAVNYCRLKGAAIHSDLEEAVKLITRHEKRIERLNGFTPQYRPLSTYDLPGAEPRRVFEIILLEELEDKIFASTKLPSYEECERPARWIMMFWGNDLPVITKPGEDLVLILFQLAYILHVEPERVLGSAHDAPQANGSQVHGNSWNGHIAPQVNGSQAHGNGWNGHVAPQAHGNDWNGQFRALRDEYIPEEHYFYFLYRLLHRINSVGWRGHPLDVHRAQVLLVWSIVKAHRGVSLRDFLRSENPRRSYVSSE</sequence>
<gene>
    <name evidence="1" type="ORF">FPOA_03436</name>
</gene>
<dbReference type="Proteomes" id="UP000091967">
    <property type="component" value="Unassembled WGS sequence"/>
</dbReference>
<accession>A0A1B8B9V2</accession>
<comment type="caution">
    <text evidence="1">The sequence shown here is derived from an EMBL/GenBank/DDBJ whole genome shotgun (WGS) entry which is preliminary data.</text>
</comment>